<evidence type="ECO:0000313" key="7">
    <source>
        <dbReference type="EMBL" id="AIA30505.1"/>
    </source>
</evidence>
<name>A0A059XTU3_9BACT</name>
<evidence type="ECO:0000256" key="4">
    <source>
        <dbReference type="ARBA" id="ARBA00022989"/>
    </source>
</evidence>
<dbReference type="GO" id="GO:0015920">
    <property type="term" value="P:lipopolysaccharide transport"/>
    <property type="evidence" value="ECO:0007669"/>
    <property type="project" value="TreeGrafter"/>
</dbReference>
<dbReference type="OrthoDB" id="9792188at2"/>
<feature type="transmembrane region" description="Helical" evidence="6">
    <location>
        <begin position="52"/>
        <end position="72"/>
    </location>
</feature>
<evidence type="ECO:0000256" key="3">
    <source>
        <dbReference type="ARBA" id="ARBA00022692"/>
    </source>
</evidence>
<gene>
    <name evidence="7" type="ORF">Y981_06190</name>
</gene>
<proteinExistence type="predicted"/>
<accession>A0A059XTU3</accession>
<evidence type="ECO:0000256" key="2">
    <source>
        <dbReference type="ARBA" id="ARBA00022475"/>
    </source>
</evidence>
<feature type="transmembrane region" description="Helical" evidence="6">
    <location>
        <begin position="332"/>
        <end position="355"/>
    </location>
</feature>
<evidence type="ECO:0000256" key="5">
    <source>
        <dbReference type="ARBA" id="ARBA00023136"/>
    </source>
</evidence>
<keyword evidence="5 6" id="KW-0472">Membrane</keyword>
<feature type="transmembrane region" description="Helical" evidence="6">
    <location>
        <begin position="16"/>
        <end position="40"/>
    </location>
</feature>
<feature type="transmembrane region" description="Helical" evidence="6">
    <location>
        <begin position="99"/>
        <end position="119"/>
    </location>
</feature>
<feature type="transmembrane region" description="Helical" evidence="6">
    <location>
        <begin position="301"/>
        <end position="320"/>
    </location>
</feature>
<reference evidence="8" key="1">
    <citation type="submission" date="2014-02" db="EMBL/GenBank/DDBJ databases">
        <title>Complete genome sequence and comparative genomic analysis of the nitrogen-fixing bacterium Leptospirillum ferriphilum YSK.</title>
        <authorList>
            <person name="Guo X."/>
            <person name="Yin H."/>
            <person name="Liang Y."/>
            <person name="Hu Q."/>
            <person name="Ma L."/>
            <person name="Xiao Y."/>
            <person name="Zhang X."/>
            <person name="Qiu G."/>
            <person name="Liu X."/>
        </authorList>
    </citation>
    <scope>NUCLEOTIDE SEQUENCE [LARGE SCALE GENOMIC DNA]</scope>
    <source>
        <strain evidence="8">YSK</strain>
    </source>
</reference>
<evidence type="ECO:0000313" key="8">
    <source>
        <dbReference type="Proteomes" id="UP000027059"/>
    </source>
</evidence>
<evidence type="ECO:0000256" key="6">
    <source>
        <dbReference type="SAM" id="Phobius"/>
    </source>
</evidence>
<keyword evidence="8" id="KW-1185">Reference proteome</keyword>
<sequence length="378" mass="41989">MKIIHRYLFVELLPPFVIGLLVLVVLILTQQTLMIMNLLVNKGLSIPTVLRLVMMIFPQFLTMIIPVSVLAASTATFNRLASDGEITALKASGIGLSRLLWPLVLFAFLGYVGSFYMSLKAEETQGMSLQEMISTVLKKKMSLGIRPQVFNNFMDRFVIYVDRMPTFSRMQGVFIYQEGKGKSPSTVIMAREGSLLNEENGRPGIRIQLRSGTLLQGGAAQQFVRFSSYDLTIFGKSAGTTAKPPTIRELENKIAGSPKPDVSLLRELEDRYKNYTYPFSCLIFAFLGIPFGIYAKRSGKLAGFVFATASVIFFYILNTVDDLLVARRLLKPFVASLIPDLALGTVMGFLLIMVFKEISLSLTLPSLSWLFKGGSARP</sequence>
<organism evidence="7 8">
    <name type="scientific">Leptospirillum ferriphilum YSK</name>
    <dbReference type="NCBI Taxonomy" id="1441628"/>
    <lineage>
        <taxon>Bacteria</taxon>
        <taxon>Pseudomonadati</taxon>
        <taxon>Nitrospirota</taxon>
        <taxon>Nitrospiria</taxon>
        <taxon>Nitrospirales</taxon>
        <taxon>Nitrospiraceae</taxon>
        <taxon>Leptospirillum</taxon>
    </lineage>
</organism>
<dbReference type="PANTHER" id="PTHR33529">
    <property type="entry name" value="SLR0882 PROTEIN-RELATED"/>
    <property type="match status" value="1"/>
</dbReference>
<keyword evidence="3 6" id="KW-0812">Transmembrane</keyword>
<dbReference type="InterPro" id="IPR005495">
    <property type="entry name" value="LptG/LptF_permease"/>
</dbReference>
<comment type="subcellular location">
    <subcellularLocation>
        <location evidence="1">Cell membrane</location>
        <topology evidence="1">Multi-pass membrane protein</topology>
    </subcellularLocation>
</comment>
<dbReference type="Pfam" id="PF03739">
    <property type="entry name" value="LptF_LptG"/>
    <property type="match status" value="1"/>
</dbReference>
<protein>
    <submittedName>
        <fullName evidence="7">Permease</fullName>
    </submittedName>
</protein>
<dbReference type="Proteomes" id="UP000027059">
    <property type="component" value="Chromosome"/>
</dbReference>
<dbReference type="GO" id="GO:0043190">
    <property type="term" value="C:ATP-binding cassette (ABC) transporter complex"/>
    <property type="evidence" value="ECO:0007669"/>
    <property type="project" value="TreeGrafter"/>
</dbReference>
<dbReference type="PANTHER" id="PTHR33529:SF6">
    <property type="entry name" value="YJGP_YJGQ FAMILY PERMEASE"/>
    <property type="match status" value="1"/>
</dbReference>
<keyword evidence="2" id="KW-1003">Cell membrane</keyword>
<dbReference type="KEGG" id="lfp:Y981_06190"/>
<dbReference type="EMBL" id="CP007243">
    <property type="protein sequence ID" value="AIA30505.1"/>
    <property type="molecule type" value="Genomic_DNA"/>
</dbReference>
<reference evidence="7 8" key="2">
    <citation type="journal article" date="2015" name="Biomed. Res. Int.">
        <title>Effects of Arsenite Resistance on the Growth and Functional Gene Expression of Leptospirillum ferriphilum and Acidithiobacillus thiooxidans in Pure Culture and Coculture.</title>
        <authorList>
            <person name="Jiang H."/>
            <person name="Liang Y."/>
            <person name="Yin H."/>
            <person name="Xiao Y."/>
            <person name="Guo X."/>
            <person name="Xu Y."/>
            <person name="Hu Q."/>
            <person name="Liu H."/>
            <person name="Liu X."/>
        </authorList>
    </citation>
    <scope>NUCLEOTIDE SEQUENCE [LARGE SCALE GENOMIC DNA]</scope>
    <source>
        <strain evidence="7 8">YSK</strain>
    </source>
</reference>
<keyword evidence="4 6" id="KW-1133">Transmembrane helix</keyword>
<dbReference type="RefSeq" id="WP_023525489.1">
    <property type="nucleotide sequence ID" value="NZ_CP007243.1"/>
</dbReference>
<dbReference type="HOGENOM" id="CLU_028799_3_0_0"/>
<evidence type="ECO:0000256" key="1">
    <source>
        <dbReference type="ARBA" id="ARBA00004651"/>
    </source>
</evidence>
<feature type="transmembrane region" description="Helical" evidence="6">
    <location>
        <begin position="275"/>
        <end position="295"/>
    </location>
</feature>
<dbReference type="AlphaFoldDB" id="A0A059XTU3"/>